<feature type="transmembrane region" description="Helical" evidence="9">
    <location>
        <begin position="46"/>
        <end position="67"/>
    </location>
</feature>
<comment type="subcellular location">
    <subcellularLocation>
        <location evidence="2">Cell membrane</location>
    </subcellularLocation>
    <subcellularLocation>
        <location evidence="1">Membrane</location>
        <topology evidence="1">Multi-pass membrane protein</topology>
    </subcellularLocation>
</comment>
<dbReference type="KEGG" id="dsf:UWK_02484"/>
<evidence type="ECO:0000256" key="9">
    <source>
        <dbReference type="SAM" id="Phobius"/>
    </source>
</evidence>
<dbReference type="InterPro" id="IPR003362">
    <property type="entry name" value="Bact_transf"/>
</dbReference>
<evidence type="ECO:0000313" key="11">
    <source>
        <dbReference type="EMBL" id="AGF79021.1"/>
    </source>
</evidence>
<dbReference type="RefSeq" id="WP_015404707.1">
    <property type="nucleotide sequence ID" value="NC_020304.1"/>
</dbReference>
<keyword evidence="4" id="KW-1003">Cell membrane</keyword>
<dbReference type="eggNOG" id="COG2148">
    <property type="taxonomic scope" value="Bacteria"/>
</dbReference>
<gene>
    <name evidence="11" type="ordered locus">UWK_02484</name>
</gene>
<evidence type="ECO:0000256" key="1">
    <source>
        <dbReference type="ARBA" id="ARBA00004141"/>
    </source>
</evidence>
<keyword evidence="7 9" id="KW-1133">Transmembrane helix</keyword>
<dbReference type="Pfam" id="PF02397">
    <property type="entry name" value="Bac_transf"/>
    <property type="match status" value="1"/>
</dbReference>
<keyword evidence="12" id="KW-1185">Reference proteome</keyword>
<dbReference type="NCBIfam" id="TIGR03025">
    <property type="entry name" value="EPS_sugtrans"/>
    <property type="match status" value="1"/>
</dbReference>
<accession>M1PRQ5</accession>
<sequence length="472" mass="54749">MNMLSTNLREQSSIMARLLHVFDCIVVVGFLWLLLIWYRVPWTPYYTRFAIITTVLCLITFQSFQLYRSWRGWKFFQEFIVILRAWGTVVGLLLFYFFVFKISHAYSRVVFLIWSLSTPVLLFTMHVAARKVLHYFRSQGKNVRHAVVAGAGDLGVSLARELETIPWAGIDVIGFFDDKVEESAQLQEMGKSILGDIATLPKYLESNDIDYVYIALPMRAEKKIFKILRECRSLGARIYLVPDLYVYGLHHAEIQSLGSLLILNFNPNTEWKRSFDVIFSSLVLVCVSPLLLIIAWLVKFQDGGPVFYRHRRITSAGKEFDCLKFRSMVENADLKLEQLLSEDPKLRKEWDTSFKLQDDPRVTRLGKFLRKTSLDELPQFFNVLKGEMSVVGARPIVDKELTDFYKESAGRYCSMKPGITGPWQVERRSDSNTSYDERVGMDDWYILNYSLWTDIKIICKTIKRVFDGRGAV</sequence>
<evidence type="ECO:0000259" key="10">
    <source>
        <dbReference type="Pfam" id="PF02397"/>
    </source>
</evidence>
<dbReference type="EMBL" id="CP003985">
    <property type="protein sequence ID" value="AGF79021.1"/>
    <property type="molecule type" value="Genomic_DNA"/>
</dbReference>
<evidence type="ECO:0000256" key="4">
    <source>
        <dbReference type="ARBA" id="ARBA00022475"/>
    </source>
</evidence>
<dbReference type="InterPro" id="IPR036291">
    <property type="entry name" value="NAD(P)-bd_dom_sf"/>
</dbReference>
<dbReference type="InterPro" id="IPR017475">
    <property type="entry name" value="EPS_sugar_tfrase"/>
</dbReference>
<feature type="domain" description="Bacterial sugar transferase" evidence="10">
    <location>
        <begin position="272"/>
        <end position="466"/>
    </location>
</feature>
<dbReference type="Pfam" id="PF13727">
    <property type="entry name" value="CoA_binding_3"/>
    <property type="match status" value="1"/>
</dbReference>
<evidence type="ECO:0000256" key="8">
    <source>
        <dbReference type="ARBA" id="ARBA00023136"/>
    </source>
</evidence>
<organism evidence="11 12">
    <name type="scientific">Desulfocapsa sulfexigens (strain DSM 10523 / SB164P1)</name>
    <dbReference type="NCBI Taxonomy" id="1167006"/>
    <lineage>
        <taxon>Bacteria</taxon>
        <taxon>Pseudomonadati</taxon>
        <taxon>Thermodesulfobacteriota</taxon>
        <taxon>Desulfobulbia</taxon>
        <taxon>Desulfobulbales</taxon>
        <taxon>Desulfocapsaceae</taxon>
        <taxon>Desulfocapsa</taxon>
    </lineage>
</organism>
<dbReference type="PANTHER" id="PTHR30576:SF4">
    <property type="entry name" value="UNDECAPRENYL-PHOSPHATE GALACTOSE PHOSPHOTRANSFERASE"/>
    <property type="match status" value="1"/>
</dbReference>
<dbReference type="PATRIC" id="fig|1167006.5.peg.2697"/>
<dbReference type="AlphaFoldDB" id="M1PRQ5"/>
<dbReference type="GO" id="GO:0005886">
    <property type="term" value="C:plasma membrane"/>
    <property type="evidence" value="ECO:0007669"/>
    <property type="project" value="UniProtKB-SubCell"/>
</dbReference>
<feature type="transmembrane region" description="Helical" evidence="9">
    <location>
        <begin position="277"/>
        <end position="298"/>
    </location>
</feature>
<evidence type="ECO:0000256" key="6">
    <source>
        <dbReference type="ARBA" id="ARBA00022692"/>
    </source>
</evidence>
<dbReference type="Gene3D" id="3.40.50.720">
    <property type="entry name" value="NAD(P)-binding Rossmann-like Domain"/>
    <property type="match status" value="1"/>
</dbReference>
<dbReference type="OrthoDB" id="9808602at2"/>
<keyword evidence="8 9" id="KW-0472">Membrane</keyword>
<evidence type="ECO:0000256" key="5">
    <source>
        <dbReference type="ARBA" id="ARBA00022679"/>
    </source>
</evidence>
<evidence type="ECO:0000256" key="3">
    <source>
        <dbReference type="ARBA" id="ARBA00006464"/>
    </source>
</evidence>
<feature type="transmembrane region" description="Helical" evidence="9">
    <location>
        <begin position="21"/>
        <end position="40"/>
    </location>
</feature>
<proteinExistence type="inferred from homology"/>
<dbReference type="GO" id="GO:0016780">
    <property type="term" value="F:phosphotransferase activity, for other substituted phosphate groups"/>
    <property type="evidence" value="ECO:0007669"/>
    <property type="project" value="TreeGrafter"/>
</dbReference>
<feature type="transmembrane region" description="Helical" evidence="9">
    <location>
        <begin position="79"/>
        <end position="99"/>
    </location>
</feature>
<evidence type="ECO:0000256" key="2">
    <source>
        <dbReference type="ARBA" id="ARBA00004236"/>
    </source>
</evidence>
<evidence type="ECO:0000313" key="12">
    <source>
        <dbReference type="Proteomes" id="UP000011721"/>
    </source>
</evidence>
<reference evidence="12" key="1">
    <citation type="journal article" date="2013" name="Stand. Genomic Sci.">
        <title>Complete genome sequence of Desulfocapsa sulfexigens, a marine deltaproteobacterium specialized in disproportionating inorganic sulfur compounds.</title>
        <authorList>
            <person name="Finster K.W."/>
            <person name="Kjeldsen K.U."/>
            <person name="Kube M."/>
            <person name="Reinhardt R."/>
            <person name="Mussmann M."/>
            <person name="Amann R."/>
            <person name="Schreiber L."/>
        </authorList>
    </citation>
    <scope>NUCLEOTIDE SEQUENCE [LARGE SCALE GENOMIC DNA]</scope>
    <source>
        <strain evidence="12">DSM 10523 / SB164P1</strain>
    </source>
</reference>
<keyword evidence="5 11" id="KW-0808">Transferase</keyword>
<dbReference type="Proteomes" id="UP000011721">
    <property type="component" value="Chromosome"/>
</dbReference>
<dbReference type="SUPFAM" id="SSF51735">
    <property type="entry name" value="NAD(P)-binding Rossmann-fold domains"/>
    <property type="match status" value="1"/>
</dbReference>
<keyword evidence="6 9" id="KW-0812">Transmembrane</keyword>
<comment type="similarity">
    <text evidence="3">Belongs to the bacterial sugar transferase family.</text>
</comment>
<dbReference type="STRING" id="1167006.UWK_02484"/>
<dbReference type="PANTHER" id="PTHR30576">
    <property type="entry name" value="COLANIC BIOSYNTHESIS UDP-GLUCOSE LIPID CARRIER TRANSFERASE"/>
    <property type="match status" value="1"/>
</dbReference>
<dbReference type="HOGENOM" id="CLU_024920_3_5_7"/>
<feature type="transmembrane region" description="Helical" evidence="9">
    <location>
        <begin position="105"/>
        <end position="129"/>
    </location>
</feature>
<evidence type="ECO:0000256" key="7">
    <source>
        <dbReference type="ARBA" id="ARBA00022989"/>
    </source>
</evidence>
<dbReference type="eggNOG" id="COG1086">
    <property type="taxonomic scope" value="Bacteria"/>
</dbReference>
<name>M1PRQ5_DESSD</name>
<protein>
    <submittedName>
        <fullName evidence="11">Exopolysaccharide biosynthesis polyprenyl glycosylphosphotransferase</fullName>
    </submittedName>
</protein>